<dbReference type="GO" id="GO:0004177">
    <property type="term" value="F:aminopeptidase activity"/>
    <property type="evidence" value="ECO:0007669"/>
    <property type="project" value="UniProtKB-KW"/>
</dbReference>
<evidence type="ECO:0000256" key="7">
    <source>
        <dbReference type="ARBA" id="ARBA00022833"/>
    </source>
</evidence>
<evidence type="ECO:0000313" key="11">
    <source>
        <dbReference type="EMBL" id="AFI84741.1"/>
    </source>
</evidence>
<evidence type="ECO:0000256" key="5">
    <source>
        <dbReference type="ARBA" id="ARBA00022723"/>
    </source>
</evidence>
<dbReference type="Gene3D" id="3.40.630.10">
    <property type="entry name" value="Zn peptidases"/>
    <property type="match status" value="1"/>
</dbReference>
<keyword evidence="4 9" id="KW-0645">Protease</keyword>
<dbReference type="PRINTS" id="PR00932">
    <property type="entry name" value="AMINO1PTASE"/>
</dbReference>
<dbReference type="Pfam" id="PF02127">
    <property type="entry name" value="Peptidase_M18"/>
    <property type="match status" value="1"/>
</dbReference>
<dbReference type="HOGENOM" id="CLU_019532_2_0_6"/>
<evidence type="ECO:0000256" key="8">
    <source>
        <dbReference type="ARBA" id="ARBA00023049"/>
    </source>
</evidence>
<dbReference type="EMBL" id="CP003390">
    <property type="protein sequence ID" value="AFI84741.1"/>
    <property type="molecule type" value="Genomic_DNA"/>
</dbReference>
<keyword evidence="7 9" id="KW-0862">Zinc</keyword>
<dbReference type="GO" id="GO:0006508">
    <property type="term" value="P:proteolysis"/>
    <property type="evidence" value="ECO:0007669"/>
    <property type="project" value="UniProtKB-KW"/>
</dbReference>
<dbReference type="EC" id="3.4.11.-" evidence="10"/>
<dbReference type="GO" id="GO:0008237">
    <property type="term" value="F:metallopeptidase activity"/>
    <property type="evidence" value="ECO:0007669"/>
    <property type="project" value="UniProtKB-KW"/>
</dbReference>
<gene>
    <name evidence="11" type="ordered locus">Q7A_1924</name>
</gene>
<evidence type="ECO:0000256" key="6">
    <source>
        <dbReference type="ARBA" id="ARBA00022801"/>
    </source>
</evidence>
<accession>I1XK22</accession>
<evidence type="ECO:0000313" key="12">
    <source>
        <dbReference type="Proteomes" id="UP000009144"/>
    </source>
</evidence>
<dbReference type="PANTHER" id="PTHR28570:SF3">
    <property type="entry name" value="ASPARTYL AMINOPEPTIDASE"/>
    <property type="match status" value="1"/>
</dbReference>
<reference evidence="11 12" key="2">
    <citation type="journal article" date="2013" name="Int. J. Syst. Evol. Microbiol.">
        <title>Methylophaga nitratireducenticrescens sp. nov. and Methylophaga frappieri sp. nov., isolated from the biofilm of the methanol-fed denitrification system treating the seawater at the Montreal Biodome.</title>
        <authorList>
            <person name="Villeneuve C."/>
            <person name="Martineau C."/>
            <person name="Mauffrey F."/>
            <person name="Villemur R."/>
        </authorList>
    </citation>
    <scope>NUCLEOTIDE SEQUENCE [LARGE SCALE GENOMIC DNA]</scope>
    <source>
        <strain evidence="11 12">JAM1</strain>
    </source>
</reference>
<keyword evidence="12" id="KW-1185">Reference proteome</keyword>
<dbReference type="InterPro" id="IPR001948">
    <property type="entry name" value="Peptidase_M18"/>
</dbReference>
<dbReference type="PATRIC" id="fig|754476.3.peg.1902"/>
<dbReference type="Proteomes" id="UP000009144">
    <property type="component" value="Chromosome"/>
</dbReference>
<reference evidence="11 12" key="1">
    <citation type="journal article" date="2012" name="J. Bacteriol.">
        <title>Complete genome sequences of Methylophaga sp. strain JAM1 and Methylophaga sp. strain JAM7.</title>
        <authorList>
            <person name="Villeneuve C."/>
            <person name="Martineau C."/>
            <person name="Mauffrey F."/>
            <person name="Villemur R."/>
        </authorList>
    </citation>
    <scope>NUCLEOTIDE SEQUENCE [LARGE SCALE GENOMIC DNA]</scope>
    <source>
        <strain evidence="11 12">JAM1</strain>
    </source>
</reference>
<dbReference type="CDD" id="cd05658">
    <property type="entry name" value="M18_DAP"/>
    <property type="match status" value="1"/>
</dbReference>
<evidence type="ECO:0000256" key="4">
    <source>
        <dbReference type="ARBA" id="ARBA00022670"/>
    </source>
</evidence>
<evidence type="ECO:0000256" key="10">
    <source>
        <dbReference type="RuleBase" id="RU004387"/>
    </source>
</evidence>
<evidence type="ECO:0000256" key="1">
    <source>
        <dbReference type="ARBA" id="ARBA00001947"/>
    </source>
</evidence>
<evidence type="ECO:0000256" key="9">
    <source>
        <dbReference type="RuleBase" id="RU004386"/>
    </source>
</evidence>
<keyword evidence="5 9" id="KW-0479">Metal-binding</keyword>
<dbReference type="GO" id="GO:0008270">
    <property type="term" value="F:zinc ion binding"/>
    <property type="evidence" value="ECO:0007669"/>
    <property type="project" value="InterPro"/>
</dbReference>
<evidence type="ECO:0000256" key="3">
    <source>
        <dbReference type="ARBA" id="ARBA00022438"/>
    </source>
</evidence>
<dbReference type="PANTHER" id="PTHR28570">
    <property type="entry name" value="ASPARTYL AMINOPEPTIDASE"/>
    <property type="match status" value="1"/>
</dbReference>
<proteinExistence type="inferred from homology"/>
<dbReference type="SUPFAM" id="SSF53187">
    <property type="entry name" value="Zn-dependent exopeptidases"/>
    <property type="match status" value="1"/>
</dbReference>
<keyword evidence="6 9" id="KW-0378">Hydrolase</keyword>
<protein>
    <recommendedName>
        <fullName evidence="10">M18 family aminopeptidase</fullName>
        <ecNumber evidence="10">3.4.11.-</ecNumber>
    </recommendedName>
</protein>
<dbReference type="SUPFAM" id="SSF101821">
    <property type="entry name" value="Aminopeptidase/glucanase lid domain"/>
    <property type="match status" value="1"/>
</dbReference>
<comment type="cofactor">
    <cofactor evidence="1 10">
        <name>Zn(2+)</name>
        <dbReference type="ChEBI" id="CHEBI:29105"/>
    </cofactor>
</comment>
<dbReference type="InterPro" id="IPR023358">
    <property type="entry name" value="Peptidase_M18_dom2"/>
</dbReference>
<dbReference type="eggNOG" id="COG1362">
    <property type="taxonomic scope" value="Bacteria"/>
</dbReference>
<keyword evidence="8 9" id="KW-0482">Metalloprotease</keyword>
<comment type="similarity">
    <text evidence="2 9">Belongs to the peptidase M18 family.</text>
</comment>
<keyword evidence="3 9" id="KW-0031">Aminopeptidase</keyword>
<dbReference type="KEGG" id="mej:Q7A_1924"/>
<dbReference type="GO" id="GO:0005737">
    <property type="term" value="C:cytoplasm"/>
    <property type="evidence" value="ECO:0007669"/>
    <property type="project" value="UniProtKB-ARBA"/>
</dbReference>
<sequence length="457" mass="50123">MKQSAEFVTLMQQNRYHIVQFHTPEFIMSSTSPHNLNRGLLDFIDASPTPFHAVANMKAALEAAGYKPLNEKNSWGTLSTGSYYVTRNDSSIIAFNLPDINLAEAGFQMVGAHTDSPCLKVKPQPGTVKNSFWQLGVEVYGGALLNPWFDRDLSMAGRVSFADADGQLSHALVNFKKPVAAIPSLAIHLDRDVNQNRSINPQLHLPPIVLQTEEGDKPDFRALLEQQLRSEQGELTVGKVLDYEICFYDTQPSALVGINEDFISAARLDNLLSCYIGLQALLAGSKNKANLLVCTDHEEVGSVSTSGAQGTFLPAVLQRLAQDNESYQRIIQHSLLISADNAHGIHPNYADRHDEQHGPILNKGPVIKSNANQRYATNSQSSARFRQLCELADVPVQDFVVRTDMGCGSTIGPLTASNLGVHTLDIGVPTFAMHSIRELAGSQDTSHLYNALKQFFN</sequence>
<dbReference type="Gene3D" id="2.30.250.10">
    <property type="entry name" value="Aminopeptidase i, Domain 2"/>
    <property type="match status" value="1"/>
</dbReference>
<evidence type="ECO:0000256" key="2">
    <source>
        <dbReference type="ARBA" id="ARBA00008290"/>
    </source>
</evidence>
<organism evidence="11 12">
    <name type="scientific">Methylophaga nitratireducenticrescens</name>
    <dbReference type="NCBI Taxonomy" id="754476"/>
    <lineage>
        <taxon>Bacteria</taxon>
        <taxon>Pseudomonadati</taxon>
        <taxon>Pseudomonadota</taxon>
        <taxon>Gammaproteobacteria</taxon>
        <taxon>Thiotrichales</taxon>
        <taxon>Piscirickettsiaceae</taxon>
        <taxon>Methylophaga</taxon>
    </lineage>
</organism>
<name>I1XK22_METNJ</name>
<dbReference type="FunFam" id="2.30.250.10:FF:000003">
    <property type="entry name" value="Probable M18 family aminopeptidase 2"/>
    <property type="match status" value="1"/>
</dbReference>
<dbReference type="NCBIfam" id="NF002759">
    <property type="entry name" value="PRK02813.1"/>
    <property type="match status" value="1"/>
</dbReference>
<dbReference type="STRING" id="754476.Q7A_1924"/>
<dbReference type="AlphaFoldDB" id="I1XK22"/>